<dbReference type="FunFam" id="3.40.50.620:FF:000011">
    <property type="entry name" value="Electron transfer flavoprotein subunit beta"/>
    <property type="match status" value="1"/>
</dbReference>
<dbReference type="RefSeq" id="WP_053937808.1">
    <property type="nucleotide sequence ID" value="NZ_LAQT01000008.1"/>
</dbReference>
<dbReference type="Pfam" id="PF01012">
    <property type="entry name" value="ETF"/>
    <property type="match status" value="1"/>
</dbReference>
<comment type="similarity">
    <text evidence="1">Belongs to the ETF beta-subunit/FixA family.</text>
</comment>
<keyword evidence="4" id="KW-0813">Transport</keyword>
<comment type="cofactor">
    <cofactor evidence="8">
        <name>AMP</name>
        <dbReference type="ChEBI" id="CHEBI:456215"/>
    </cofactor>
</comment>
<evidence type="ECO:0000256" key="4">
    <source>
        <dbReference type="ARBA" id="ARBA00022448"/>
    </source>
</evidence>
<dbReference type="InterPro" id="IPR033948">
    <property type="entry name" value="ETF_beta_N"/>
</dbReference>
<dbReference type="GO" id="GO:0009055">
    <property type="term" value="F:electron transfer activity"/>
    <property type="evidence" value="ECO:0007669"/>
    <property type="project" value="InterPro"/>
</dbReference>
<dbReference type="OrthoDB" id="9781325at2"/>
<keyword evidence="11" id="KW-1185">Reference proteome</keyword>
<dbReference type="EMBL" id="LAQT01000008">
    <property type="protein sequence ID" value="KPC52970.1"/>
    <property type="molecule type" value="Genomic_DNA"/>
</dbReference>
<dbReference type="GO" id="GO:0046395">
    <property type="term" value="P:carboxylic acid catabolic process"/>
    <property type="evidence" value="ECO:0007669"/>
    <property type="project" value="UniProtKB-ARBA"/>
</dbReference>
<dbReference type="SMART" id="SM00893">
    <property type="entry name" value="ETF"/>
    <property type="match status" value="1"/>
</dbReference>
<dbReference type="InterPro" id="IPR014730">
    <property type="entry name" value="ETF_a/b_N"/>
</dbReference>
<protein>
    <recommendedName>
        <fullName evidence="3">Electron transfer flavoprotein subunit beta</fullName>
    </recommendedName>
    <alternativeName>
        <fullName evidence="7">Electron transfer flavoprotein small subunit</fullName>
    </alternativeName>
</protein>
<evidence type="ECO:0000256" key="6">
    <source>
        <dbReference type="ARBA" id="ARBA00025649"/>
    </source>
</evidence>
<comment type="subunit">
    <text evidence="2">Heterodimer of an alpha and a beta subunit.</text>
</comment>
<dbReference type="PANTHER" id="PTHR21294:SF8">
    <property type="entry name" value="ELECTRON TRANSFER FLAVOPROTEIN SUBUNIT BETA"/>
    <property type="match status" value="1"/>
</dbReference>
<proteinExistence type="inferred from homology"/>
<evidence type="ECO:0000256" key="1">
    <source>
        <dbReference type="ARBA" id="ARBA00007557"/>
    </source>
</evidence>
<organism evidence="10 11">
    <name type="scientific">Amantichitinum ursilacus</name>
    <dbReference type="NCBI Taxonomy" id="857265"/>
    <lineage>
        <taxon>Bacteria</taxon>
        <taxon>Pseudomonadati</taxon>
        <taxon>Pseudomonadota</taxon>
        <taxon>Betaproteobacteria</taxon>
        <taxon>Neisseriales</taxon>
        <taxon>Chitinibacteraceae</taxon>
        <taxon>Amantichitinum</taxon>
    </lineage>
</organism>
<dbReference type="AlphaFoldDB" id="A0A0N0XL36"/>
<dbReference type="PATRIC" id="fig|857265.3.peg.2216"/>
<dbReference type="PANTHER" id="PTHR21294">
    <property type="entry name" value="ELECTRON TRANSFER FLAVOPROTEIN BETA-SUBUNIT"/>
    <property type="match status" value="1"/>
</dbReference>
<accession>A0A0N0XL36</accession>
<dbReference type="InterPro" id="IPR012255">
    <property type="entry name" value="ETF_b"/>
</dbReference>
<dbReference type="InterPro" id="IPR014729">
    <property type="entry name" value="Rossmann-like_a/b/a_fold"/>
</dbReference>
<evidence type="ECO:0000256" key="5">
    <source>
        <dbReference type="ARBA" id="ARBA00022982"/>
    </source>
</evidence>
<dbReference type="CDD" id="cd01714">
    <property type="entry name" value="ETF_beta"/>
    <property type="match status" value="1"/>
</dbReference>
<evidence type="ECO:0000256" key="8">
    <source>
        <dbReference type="ARBA" id="ARBA00049933"/>
    </source>
</evidence>
<dbReference type="STRING" id="857265.WG78_10785"/>
<dbReference type="Proteomes" id="UP000037939">
    <property type="component" value="Unassembled WGS sequence"/>
</dbReference>
<evidence type="ECO:0000313" key="10">
    <source>
        <dbReference type="EMBL" id="KPC52970.1"/>
    </source>
</evidence>
<evidence type="ECO:0000256" key="7">
    <source>
        <dbReference type="ARBA" id="ARBA00042002"/>
    </source>
</evidence>
<dbReference type="SUPFAM" id="SSF52402">
    <property type="entry name" value="Adenine nucleotide alpha hydrolases-like"/>
    <property type="match status" value="1"/>
</dbReference>
<comment type="caution">
    <text evidence="10">The sequence shown here is derived from an EMBL/GenBank/DDBJ whole genome shotgun (WGS) entry which is preliminary data.</text>
</comment>
<keyword evidence="5" id="KW-0249">Electron transport</keyword>
<evidence type="ECO:0000259" key="9">
    <source>
        <dbReference type="SMART" id="SM00893"/>
    </source>
</evidence>
<gene>
    <name evidence="10" type="primary">etfB</name>
    <name evidence="10" type="ORF">WG78_10785</name>
</gene>
<evidence type="ECO:0000256" key="2">
    <source>
        <dbReference type="ARBA" id="ARBA00011355"/>
    </source>
</evidence>
<dbReference type="PROSITE" id="PS01065">
    <property type="entry name" value="ETF_BETA"/>
    <property type="match status" value="1"/>
</dbReference>
<name>A0A0N0XL36_9NEIS</name>
<reference evidence="10 11" key="1">
    <citation type="submission" date="2015-07" db="EMBL/GenBank/DDBJ databases">
        <title>Draft genome sequence of the Amantichitinum ursilacus IGB-41, a new chitin-degrading bacterium.</title>
        <authorList>
            <person name="Kirstahler P."/>
            <person name="Guenther M."/>
            <person name="Grumaz C."/>
            <person name="Rupp S."/>
            <person name="Zibek S."/>
            <person name="Sohn K."/>
        </authorList>
    </citation>
    <scope>NUCLEOTIDE SEQUENCE [LARGE SCALE GENOMIC DNA]</scope>
    <source>
        <strain evidence="10 11">IGB-41</strain>
    </source>
</reference>
<feature type="domain" description="Electron transfer flavoprotein alpha/beta-subunit N-terminal" evidence="9">
    <location>
        <begin position="23"/>
        <end position="213"/>
    </location>
</feature>
<dbReference type="PIRSF" id="PIRSF000090">
    <property type="entry name" value="Beta-ETF"/>
    <property type="match status" value="1"/>
</dbReference>
<comment type="function">
    <text evidence="6">The electron transfer flavoprotein serves as a specific electron acceptor for other dehydrogenases. It transfers the electrons to the main respiratory chain via ETF-ubiquinone oxidoreductase (ETF dehydrogenase).</text>
</comment>
<evidence type="ECO:0000313" key="11">
    <source>
        <dbReference type="Proteomes" id="UP000037939"/>
    </source>
</evidence>
<dbReference type="InterPro" id="IPR000049">
    <property type="entry name" value="ET-Flavoprotein_bsu_CS"/>
</dbReference>
<evidence type="ECO:0000256" key="3">
    <source>
        <dbReference type="ARBA" id="ARBA00016797"/>
    </source>
</evidence>
<sequence>MKILVAVKRVVDANVKVRLKADGSDVDVGAAKMSMNPFDENAVEAAVRLKEAGQASEIVAVSVGPAGAQDTLRHALAMGADRAILIDSGDVAIDALSSAKLLRQVAEREQPQLILLGKQAIDEDAAVVGPMLAALLNRPQAVAASQITVESADTLTVVREIEGGQQTVRVPLPAVVTADLRLNEPRYVKLPNLMQARKKPIETLTPEALGVTLSAHHRLLGVNEPPARAAGQRVNSVEELINRLRADTRVLP</sequence>
<dbReference type="Gene3D" id="3.40.50.620">
    <property type="entry name" value="HUPs"/>
    <property type="match status" value="1"/>
</dbReference>